<accession>A0ACC4DLG0</accession>
<reference evidence="1" key="1">
    <citation type="submission" date="2024-12" db="EMBL/GenBank/DDBJ databases">
        <title>Comparative genomics and development of molecular markers within Purpureocillium lilacinum and among Purpureocillium species.</title>
        <authorList>
            <person name="Yeh Z.-Y."/>
            <person name="Ni N.-T."/>
            <person name="Lo P.-H."/>
            <person name="Mushyakhwo K."/>
            <person name="Lin C.-F."/>
            <person name="Nai Y.-S."/>
        </authorList>
    </citation>
    <scope>NUCLEOTIDE SEQUENCE</scope>
    <source>
        <strain evidence="1">NCHU-NPUST-175</strain>
    </source>
</reference>
<evidence type="ECO:0000313" key="1">
    <source>
        <dbReference type="EMBL" id="KAL3956384.1"/>
    </source>
</evidence>
<proteinExistence type="predicted"/>
<comment type="caution">
    <text evidence="1">The sequence shown here is derived from an EMBL/GenBank/DDBJ whole genome shotgun (WGS) entry which is preliminary data.</text>
</comment>
<gene>
    <name evidence="1" type="ORF">ACCO45_009230</name>
</gene>
<dbReference type="Proteomes" id="UP001638806">
    <property type="component" value="Unassembled WGS sequence"/>
</dbReference>
<organism evidence="1 2">
    <name type="scientific">Purpureocillium lilacinum</name>
    <name type="common">Paecilomyces lilacinus</name>
    <dbReference type="NCBI Taxonomy" id="33203"/>
    <lineage>
        <taxon>Eukaryota</taxon>
        <taxon>Fungi</taxon>
        <taxon>Dikarya</taxon>
        <taxon>Ascomycota</taxon>
        <taxon>Pezizomycotina</taxon>
        <taxon>Sordariomycetes</taxon>
        <taxon>Hypocreomycetidae</taxon>
        <taxon>Hypocreales</taxon>
        <taxon>Ophiocordycipitaceae</taxon>
        <taxon>Purpureocillium</taxon>
    </lineage>
</organism>
<dbReference type="EMBL" id="JBGNUJ010000008">
    <property type="protein sequence ID" value="KAL3956384.1"/>
    <property type="molecule type" value="Genomic_DNA"/>
</dbReference>
<evidence type="ECO:0000313" key="2">
    <source>
        <dbReference type="Proteomes" id="UP001638806"/>
    </source>
</evidence>
<protein>
    <submittedName>
        <fullName evidence="1">Uncharacterized protein</fullName>
    </submittedName>
</protein>
<keyword evidence="2" id="KW-1185">Reference proteome</keyword>
<sequence>MEDPPGPPRGGCSATRPPPPIRARPRRVAPKARRLATPAITAITIPPSNQDAQNDDGPARAAAHPIAGRAATTARSFSSLASHAEPCRAVQSAAPTWGPTGASASRRRQLPAPSSPGPGPGANT</sequence>
<name>A0ACC4DLG0_PURLI</name>